<evidence type="ECO:0000259" key="5">
    <source>
        <dbReference type="Pfam" id="PF04542"/>
    </source>
</evidence>
<dbReference type="EMBL" id="QRDL01000002">
    <property type="protein sequence ID" value="RED07059.1"/>
    <property type="molecule type" value="Genomic_DNA"/>
</dbReference>
<dbReference type="InterPro" id="IPR014284">
    <property type="entry name" value="RNA_pol_sigma-70_dom"/>
</dbReference>
<dbReference type="Gene3D" id="1.10.10.10">
    <property type="entry name" value="Winged helix-like DNA-binding domain superfamily/Winged helix DNA-binding domain"/>
    <property type="match status" value="1"/>
</dbReference>
<dbReference type="RefSeq" id="WP_115945675.1">
    <property type="nucleotide sequence ID" value="NZ_QRDL01000002.1"/>
</dbReference>
<dbReference type="Gene3D" id="1.10.1740.10">
    <property type="match status" value="1"/>
</dbReference>
<reference evidence="7 8" key="1">
    <citation type="submission" date="2018-07" db="EMBL/GenBank/DDBJ databases">
        <title>Genome sequencing of rice bacterial endophytes.</title>
        <authorList>
            <person name="Venturi V."/>
        </authorList>
    </citation>
    <scope>NUCLEOTIDE SEQUENCE [LARGE SCALE GENOMIC DNA]</scope>
    <source>
        <strain evidence="7 8">AG1002</strain>
    </source>
</reference>
<dbReference type="GO" id="GO:0003677">
    <property type="term" value="F:DNA binding"/>
    <property type="evidence" value="ECO:0007669"/>
    <property type="project" value="InterPro"/>
</dbReference>
<comment type="similarity">
    <text evidence="1">Belongs to the sigma-70 factor family. ECF subfamily.</text>
</comment>
<gene>
    <name evidence="7" type="ORF">DFO60_1568</name>
</gene>
<dbReference type="GO" id="GO:0006352">
    <property type="term" value="P:DNA-templated transcription initiation"/>
    <property type="evidence" value="ECO:0007669"/>
    <property type="project" value="InterPro"/>
</dbReference>
<keyword evidence="4" id="KW-0804">Transcription</keyword>
<feature type="domain" description="RNA polymerase sigma factor 70 region 4 type 2" evidence="6">
    <location>
        <begin position="132"/>
        <end position="185"/>
    </location>
</feature>
<sequence length="191" mass="21543">MTSRSAASASPETNPEPVALNVLLQACGQGNRLAFETLYRVTSSRLFGVCLQYVGDRAEAEEVLQEAYTAIWLKAGTFDATLSSALTWMAILVRHKAIDRRRAQRRHEPLDSLAEWPATQSVAEDFEAHRQRRQIDLCLKTLGKDQQTYIRVAFFEGYSYAELAARHRIALGTMKSWIRRGLLQLRACLGL</sequence>
<comment type="caution">
    <text evidence="7">The sequence shown here is derived from an EMBL/GenBank/DDBJ whole genome shotgun (WGS) entry which is preliminary data.</text>
</comment>
<dbReference type="Proteomes" id="UP000256988">
    <property type="component" value="Unassembled WGS sequence"/>
</dbReference>
<evidence type="ECO:0000259" key="6">
    <source>
        <dbReference type="Pfam" id="PF08281"/>
    </source>
</evidence>
<feature type="domain" description="RNA polymerase sigma-70 region 2" evidence="5">
    <location>
        <begin position="38"/>
        <end position="106"/>
    </location>
</feature>
<protein>
    <submittedName>
        <fullName evidence="7">RNA polymerase sigma-70 factor (ECF subfamily)</fullName>
    </submittedName>
</protein>
<dbReference type="InterPro" id="IPR013325">
    <property type="entry name" value="RNA_pol_sigma_r2"/>
</dbReference>
<dbReference type="InterPro" id="IPR039425">
    <property type="entry name" value="RNA_pol_sigma-70-like"/>
</dbReference>
<evidence type="ECO:0000313" key="8">
    <source>
        <dbReference type="Proteomes" id="UP000256988"/>
    </source>
</evidence>
<dbReference type="GO" id="GO:0016987">
    <property type="term" value="F:sigma factor activity"/>
    <property type="evidence" value="ECO:0007669"/>
    <property type="project" value="UniProtKB-KW"/>
</dbReference>
<dbReference type="InterPro" id="IPR013324">
    <property type="entry name" value="RNA_pol_sigma_r3/r4-like"/>
</dbReference>
<accession>A0A3D9EVB4</accession>
<dbReference type="PROSITE" id="PS51257">
    <property type="entry name" value="PROKAR_LIPOPROTEIN"/>
    <property type="match status" value="1"/>
</dbReference>
<organism evidence="7 8">
    <name type="scientific">Ectopseudomonas oleovorans</name>
    <name type="common">Pseudomonas oleovorans</name>
    <dbReference type="NCBI Taxonomy" id="301"/>
    <lineage>
        <taxon>Bacteria</taxon>
        <taxon>Pseudomonadati</taxon>
        <taxon>Pseudomonadota</taxon>
        <taxon>Gammaproteobacteria</taxon>
        <taxon>Pseudomonadales</taxon>
        <taxon>Pseudomonadaceae</taxon>
        <taxon>Ectopseudomonas</taxon>
    </lineage>
</organism>
<dbReference type="SUPFAM" id="SSF88659">
    <property type="entry name" value="Sigma3 and sigma4 domains of RNA polymerase sigma factors"/>
    <property type="match status" value="1"/>
</dbReference>
<dbReference type="SUPFAM" id="SSF88946">
    <property type="entry name" value="Sigma2 domain of RNA polymerase sigma factors"/>
    <property type="match status" value="1"/>
</dbReference>
<dbReference type="InterPro" id="IPR007627">
    <property type="entry name" value="RNA_pol_sigma70_r2"/>
</dbReference>
<dbReference type="InterPro" id="IPR013249">
    <property type="entry name" value="RNA_pol_sigma70_r4_t2"/>
</dbReference>
<keyword evidence="3" id="KW-0731">Sigma factor</keyword>
<dbReference type="NCBIfam" id="TIGR02937">
    <property type="entry name" value="sigma70-ECF"/>
    <property type="match status" value="1"/>
</dbReference>
<dbReference type="Pfam" id="PF04542">
    <property type="entry name" value="Sigma70_r2"/>
    <property type="match status" value="1"/>
</dbReference>
<dbReference type="PANTHER" id="PTHR43133:SF62">
    <property type="entry name" value="RNA POLYMERASE SIGMA FACTOR SIGZ"/>
    <property type="match status" value="1"/>
</dbReference>
<evidence type="ECO:0000256" key="2">
    <source>
        <dbReference type="ARBA" id="ARBA00023015"/>
    </source>
</evidence>
<dbReference type="Pfam" id="PF08281">
    <property type="entry name" value="Sigma70_r4_2"/>
    <property type="match status" value="1"/>
</dbReference>
<evidence type="ECO:0000256" key="4">
    <source>
        <dbReference type="ARBA" id="ARBA00023163"/>
    </source>
</evidence>
<dbReference type="PANTHER" id="PTHR43133">
    <property type="entry name" value="RNA POLYMERASE ECF-TYPE SIGMA FACTO"/>
    <property type="match status" value="1"/>
</dbReference>
<evidence type="ECO:0000256" key="1">
    <source>
        <dbReference type="ARBA" id="ARBA00010641"/>
    </source>
</evidence>
<keyword evidence="2" id="KW-0805">Transcription regulation</keyword>
<evidence type="ECO:0000256" key="3">
    <source>
        <dbReference type="ARBA" id="ARBA00023082"/>
    </source>
</evidence>
<dbReference type="InterPro" id="IPR036388">
    <property type="entry name" value="WH-like_DNA-bd_sf"/>
</dbReference>
<dbReference type="AlphaFoldDB" id="A0A3D9EVB4"/>
<name>A0A3D9EVB4_ECTOL</name>
<evidence type="ECO:0000313" key="7">
    <source>
        <dbReference type="EMBL" id="RED07059.1"/>
    </source>
</evidence>
<proteinExistence type="inferred from homology"/>